<organism evidence="1 2">
    <name type="scientific">Sphingomonas alpina</name>
    <dbReference type="NCBI Taxonomy" id="653931"/>
    <lineage>
        <taxon>Bacteria</taxon>
        <taxon>Pseudomonadati</taxon>
        <taxon>Pseudomonadota</taxon>
        <taxon>Alphaproteobacteria</taxon>
        <taxon>Sphingomonadales</taxon>
        <taxon>Sphingomonadaceae</taxon>
        <taxon>Sphingomonas</taxon>
    </lineage>
</organism>
<proteinExistence type="predicted"/>
<dbReference type="EMBL" id="CP061038">
    <property type="protein sequence ID" value="QNQ09851.1"/>
    <property type="molecule type" value="Genomic_DNA"/>
</dbReference>
<dbReference type="Gene3D" id="2.60.120.620">
    <property type="entry name" value="q2cbj1_9rhob like domain"/>
    <property type="match status" value="1"/>
</dbReference>
<sequence>MMRVGLELGRLKSDFVRDGFVAVQGLINPDELAGYAAAVDAAVAVRKARDTRSLQEKSRYEQSFLQCQYIWEDFPDVRPLTFHPAVCAVAALLVGSDRLRLWHDQALYKEPGGASTQAHQDHPYWPIAEYRTVTAWIPFVEANNSTGGMGYVPGSHRQDARFVDIFSGTDGDDDLAADACFVPASPGDVIFHHGLTMHMAMGNASAMMRRVYTAIYFADGCTRSTDGKHHPSVDRSGIPPGAVIDGGATPLAWPLGSGVYPDPAPWPQIDDARVRRVADLGIIPAPRA</sequence>
<reference evidence="1 2" key="1">
    <citation type="submission" date="2020-09" db="EMBL/GenBank/DDBJ databases">
        <title>Sphingomonas sp., a new species isolated from pork steak.</title>
        <authorList>
            <person name="Heidler von Heilborn D."/>
        </authorList>
    </citation>
    <scope>NUCLEOTIDE SEQUENCE [LARGE SCALE GENOMIC DNA]</scope>
    <source>
        <strain evidence="2">S8-3T</strain>
    </source>
</reference>
<dbReference type="PANTHER" id="PTHR20883">
    <property type="entry name" value="PHYTANOYL-COA DIOXYGENASE DOMAIN CONTAINING 1"/>
    <property type="match status" value="1"/>
</dbReference>
<gene>
    <name evidence="1" type="ORF">H3Z74_00905</name>
</gene>
<dbReference type="SUPFAM" id="SSF51197">
    <property type="entry name" value="Clavaminate synthase-like"/>
    <property type="match status" value="1"/>
</dbReference>
<dbReference type="GO" id="GO:0016706">
    <property type="term" value="F:2-oxoglutarate-dependent dioxygenase activity"/>
    <property type="evidence" value="ECO:0007669"/>
    <property type="project" value="UniProtKB-ARBA"/>
</dbReference>
<evidence type="ECO:0000313" key="2">
    <source>
        <dbReference type="Proteomes" id="UP000516148"/>
    </source>
</evidence>
<keyword evidence="1" id="KW-0560">Oxidoreductase</keyword>
<dbReference type="KEGG" id="spap:H3Z74_00905"/>
<dbReference type="GO" id="GO:0005506">
    <property type="term" value="F:iron ion binding"/>
    <property type="evidence" value="ECO:0007669"/>
    <property type="project" value="UniProtKB-ARBA"/>
</dbReference>
<accession>A0A7H0LJJ8</accession>
<protein>
    <submittedName>
        <fullName evidence="1">Phytanoyl-CoA dioxygenase family protein</fullName>
    </submittedName>
</protein>
<dbReference type="Proteomes" id="UP000516148">
    <property type="component" value="Chromosome"/>
</dbReference>
<dbReference type="RefSeq" id="WP_187762160.1">
    <property type="nucleotide sequence ID" value="NZ_CP061038.1"/>
</dbReference>
<dbReference type="AlphaFoldDB" id="A0A7H0LJJ8"/>
<keyword evidence="2" id="KW-1185">Reference proteome</keyword>
<dbReference type="Pfam" id="PF05721">
    <property type="entry name" value="PhyH"/>
    <property type="match status" value="1"/>
</dbReference>
<dbReference type="PANTHER" id="PTHR20883:SF49">
    <property type="entry name" value="PHYTANOYL-COA DIOXYGENASE"/>
    <property type="match status" value="1"/>
</dbReference>
<evidence type="ECO:0000313" key="1">
    <source>
        <dbReference type="EMBL" id="QNQ09851.1"/>
    </source>
</evidence>
<keyword evidence="1" id="KW-0223">Dioxygenase</keyword>
<name>A0A7H0LJJ8_9SPHN</name>
<dbReference type="InterPro" id="IPR008775">
    <property type="entry name" value="Phytyl_CoA_dOase-like"/>
</dbReference>